<proteinExistence type="predicted"/>
<dbReference type="InterPro" id="IPR042252">
    <property type="entry name" value="MtfA_N"/>
</dbReference>
<evidence type="ECO:0000313" key="1">
    <source>
        <dbReference type="EMBL" id="MCG2616903.1"/>
    </source>
</evidence>
<sequence>MDIFLACLSVLALIMIAAAVFFRKKKTVPVLSVIPLPESSRQILLQNVPFYEELSLEKRSTFEQRMQGFLARVRITGVNTTVGEIDRVLIAASAIIPIFGFAEWEYMQLNEVLLYPDSFNKEFAQEGHDRDTLGMVGSGPYQNVMILSQHQLRQDFLNKSGKGNTAIHEFVHLVDKTDGSVDGIPEIILNRKYVLPWLELMHKEIKRIQADKSDINPYGATDQGEFFAVVSEYFFERPELLKEKHPKLYELLALIFRQEPRT</sequence>
<gene>
    <name evidence="1" type="ORF">LZZ85_21580</name>
</gene>
<name>A0ABS9KX81_9BACT</name>
<dbReference type="CDD" id="cd20169">
    <property type="entry name" value="Peptidase_M90_mtfA"/>
    <property type="match status" value="1"/>
</dbReference>
<comment type="caution">
    <text evidence="1">The sequence shown here is derived from an EMBL/GenBank/DDBJ whole genome shotgun (WGS) entry which is preliminary data.</text>
</comment>
<dbReference type="Proteomes" id="UP001165367">
    <property type="component" value="Unassembled WGS sequence"/>
</dbReference>
<reference evidence="1" key="1">
    <citation type="submission" date="2022-01" db="EMBL/GenBank/DDBJ databases">
        <authorList>
            <person name="Jo J.-H."/>
            <person name="Im W.-T."/>
        </authorList>
    </citation>
    <scope>NUCLEOTIDE SEQUENCE</scope>
    <source>
        <strain evidence="1">NA20</strain>
    </source>
</reference>
<dbReference type="Gene3D" id="3.40.390.10">
    <property type="entry name" value="Collagenase (Catalytic Domain)"/>
    <property type="match status" value="1"/>
</dbReference>
<dbReference type="Gene3D" id="1.10.472.150">
    <property type="entry name" value="Glucose-regulated metallo-peptidase M90, N-terminal domain"/>
    <property type="match status" value="1"/>
</dbReference>
<accession>A0ABS9KX81</accession>
<dbReference type="RefSeq" id="WP_237875440.1">
    <property type="nucleotide sequence ID" value="NZ_JAKLTR010000016.1"/>
</dbReference>
<evidence type="ECO:0000313" key="2">
    <source>
        <dbReference type="Proteomes" id="UP001165367"/>
    </source>
</evidence>
<dbReference type="InterPro" id="IPR010384">
    <property type="entry name" value="MtfA_fam"/>
</dbReference>
<protein>
    <submittedName>
        <fullName evidence="1">Zinc-dependent peptidase</fullName>
    </submittedName>
</protein>
<dbReference type="EMBL" id="JAKLTR010000016">
    <property type="protein sequence ID" value="MCG2616903.1"/>
    <property type="molecule type" value="Genomic_DNA"/>
</dbReference>
<dbReference type="InterPro" id="IPR024079">
    <property type="entry name" value="MetalloPept_cat_dom_sf"/>
</dbReference>
<dbReference type="PANTHER" id="PTHR30164:SF2">
    <property type="entry name" value="PROTEIN MTFA"/>
    <property type="match status" value="1"/>
</dbReference>
<keyword evidence="2" id="KW-1185">Reference proteome</keyword>
<dbReference type="PANTHER" id="PTHR30164">
    <property type="entry name" value="MTFA PEPTIDASE"/>
    <property type="match status" value="1"/>
</dbReference>
<dbReference type="SUPFAM" id="SSF55486">
    <property type="entry name" value="Metalloproteases ('zincins'), catalytic domain"/>
    <property type="match status" value="1"/>
</dbReference>
<organism evidence="1 2">
    <name type="scientific">Terrimonas ginsenosidimutans</name>
    <dbReference type="NCBI Taxonomy" id="2908004"/>
    <lineage>
        <taxon>Bacteria</taxon>
        <taxon>Pseudomonadati</taxon>
        <taxon>Bacteroidota</taxon>
        <taxon>Chitinophagia</taxon>
        <taxon>Chitinophagales</taxon>
        <taxon>Chitinophagaceae</taxon>
        <taxon>Terrimonas</taxon>
    </lineage>
</organism>
<dbReference type="Pfam" id="PF06167">
    <property type="entry name" value="Peptidase_M90"/>
    <property type="match status" value="1"/>
</dbReference>